<dbReference type="OrthoDB" id="10985at2157"/>
<dbReference type="CDD" id="cd00090">
    <property type="entry name" value="HTH_ARSR"/>
    <property type="match status" value="1"/>
</dbReference>
<evidence type="ECO:0000313" key="1">
    <source>
        <dbReference type="EMBL" id="SET49690.1"/>
    </source>
</evidence>
<dbReference type="SUPFAM" id="SSF46785">
    <property type="entry name" value="Winged helix' DNA-binding domain"/>
    <property type="match status" value="1"/>
</dbReference>
<dbReference type="InterPro" id="IPR036388">
    <property type="entry name" value="WH-like_DNA-bd_sf"/>
</dbReference>
<dbReference type="EMBL" id="FOIC01000007">
    <property type="protein sequence ID" value="SET49690.1"/>
    <property type="molecule type" value="Genomic_DNA"/>
</dbReference>
<dbReference type="Gene3D" id="1.10.10.10">
    <property type="entry name" value="Winged helix-like DNA-binding domain superfamily/Winged helix DNA-binding domain"/>
    <property type="match status" value="1"/>
</dbReference>
<accession>A0A1I0EXM8</accession>
<name>A0A1I0EXM8_9EURY</name>
<gene>
    <name evidence="1" type="ORF">SAMN04488694_107142</name>
</gene>
<proteinExistence type="predicted"/>
<evidence type="ECO:0000313" key="2">
    <source>
        <dbReference type="Proteomes" id="UP000199320"/>
    </source>
</evidence>
<sequence>MALEGLPSGETPELERVLAALDDDGCREIIAVLETPKTATEIAAAADLPLSTTYRKLDQLTKAGLVSEPLGVRQGRHQMSRYVIDFNRITIGLNDEETFRIDVDRSGGRSLGIWSNAGRDSSTTPP</sequence>
<keyword evidence="2" id="KW-1185">Reference proteome</keyword>
<dbReference type="Proteomes" id="UP000199320">
    <property type="component" value="Unassembled WGS sequence"/>
</dbReference>
<organism evidence="1 2">
    <name type="scientific">Natrinema hispanicum</name>
    <dbReference type="NCBI Taxonomy" id="392421"/>
    <lineage>
        <taxon>Archaea</taxon>
        <taxon>Methanobacteriati</taxon>
        <taxon>Methanobacteriota</taxon>
        <taxon>Stenosarchaea group</taxon>
        <taxon>Halobacteria</taxon>
        <taxon>Halobacteriales</taxon>
        <taxon>Natrialbaceae</taxon>
        <taxon>Natrinema</taxon>
    </lineage>
</organism>
<dbReference type="STRING" id="392421.SAMN04488694_107142"/>
<reference evidence="2" key="1">
    <citation type="submission" date="2016-10" db="EMBL/GenBank/DDBJ databases">
        <authorList>
            <person name="Varghese N."/>
            <person name="Submissions S."/>
        </authorList>
    </citation>
    <scope>NUCLEOTIDE SEQUENCE [LARGE SCALE GENOMIC DNA]</scope>
    <source>
        <strain evidence="2">CDM_6</strain>
    </source>
</reference>
<protein>
    <submittedName>
        <fullName evidence="1">Predicted transcriptional regulator</fullName>
    </submittedName>
</protein>
<dbReference type="AlphaFoldDB" id="A0A1I0EXM8"/>
<dbReference type="RefSeq" id="WP_092932352.1">
    <property type="nucleotide sequence ID" value="NZ_FOIC01000007.1"/>
</dbReference>
<dbReference type="InterPro" id="IPR011991">
    <property type="entry name" value="ArsR-like_HTH"/>
</dbReference>
<dbReference type="InterPro" id="IPR036390">
    <property type="entry name" value="WH_DNA-bd_sf"/>
</dbReference>
<dbReference type="Pfam" id="PF12840">
    <property type="entry name" value="HTH_20"/>
    <property type="match status" value="1"/>
</dbReference>